<dbReference type="InterPro" id="IPR010896">
    <property type="entry name" value="NUMOD1"/>
</dbReference>
<dbReference type="Pfam" id="PF07453">
    <property type="entry name" value="NUMOD1"/>
    <property type="match status" value="1"/>
</dbReference>
<reference evidence="2 3" key="1">
    <citation type="journal article" date="2015" name="Genome Announc.">
        <title>Expanding the biotechnology potential of lactobacilli through comparative genomics of 213 strains and associated genera.</title>
        <authorList>
            <person name="Sun Z."/>
            <person name="Harris H.M."/>
            <person name="McCann A."/>
            <person name="Guo C."/>
            <person name="Argimon S."/>
            <person name="Zhang W."/>
            <person name="Yang X."/>
            <person name="Jeffery I.B."/>
            <person name="Cooney J.C."/>
            <person name="Kagawa T.F."/>
            <person name="Liu W."/>
            <person name="Song Y."/>
            <person name="Salvetti E."/>
            <person name="Wrobel A."/>
            <person name="Rasinkangas P."/>
            <person name="Parkhill J."/>
            <person name="Rea M.C."/>
            <person name="O'Sullivan O."/>
            <person name="Ritari J."/>
            <person name="Douillard F.P."/>
            <person name="Paul Ross R."/>
            <person name="Yang R."/>
            <person name="Briner A.E."/>
            <person name="Felis G.E."/>
            <person name="de Vos W.M."/>
            <person name="Barrangou R."/>
            <person name="Klaenhammer T.R."/>
            <person name="Caufield P.W."/>
            <person name="Cui Y."/>
            <person name="Zhang H."/>
            <person name="O'Toole P.W."/>
        </authorList>
    </citation>
    <scope>NUCLEOTIDE SEQUENCE [LARGE SCALE GENOMIC DNA]</scope>
    <source>
        <strain evidence="2 3">DSM 18933</strain>
    </source>
</reference>
<name>A0A0R1X015_9LACO</name>
<evidence type="ECO:0000313" key="2">
    <source>
        <dbReference type="EMBL" id="KRM20291.1"/>
    </source>
</evidence>
<comment type="caution">
    <text evidence="2">The sequence shown here is derived from an EMBL/GenBank/DDBJ whole genome shotgun (WGS) entry which is preliminary data.</text>
</comment>
<dbReference type="RefSeq" id="WP_025021956.1">
    <property type="nucleotide sequence ID" value="NZ_AZGD01000006.1"/>
</dbReference>
<sequence>MDSKEREKKKMKKAARVYLVELCEKYGFIYPEFFSEKELMRMLNIVEAKDREKLYACYEVLRKEFSPSQRPSDRQIIMGVKKLVNAGRVHEVSEFVIHSMGNVSRSVMNGFLDRHSLMENIKKARKDTREWCLVDEKNQINFVFSSMSKAAKYLGISEPTARRKATERISFSDGSFLISYYDYYLDSGMLYFK</sequence>
<dbReference type="AlphaFoldDB" id="A0A0R1X015"/>
<dbReference type="EMBL" id="AZGD01000006">
    <property type="protein sequence ID" value="KRM20291.1"/>
    <property type="molecule type" value="Genomic_DNA"/>
</dbReference>
<evidence type="ECO:0000313" key="3">
    <source>
        <dbReference type="Proteomes" id="UP000051054"/>
    </source>
</evidence>
<proteinExistence type="predicted"/>
<keyword evidence="3" id="KW-1185">Reference proteome</keyword>
<protein>
    <recommendedName>
        <fullName evidence="1">Nuclease-associated modular DNA-binding 1 domain-containing protein</fullName>
    </recommendedName>
</protein>
<dbReference type="PATRIC" id="fig|1423755.3.peg.226"/>
<evidence type="ECO:0000259" key="1">
    <source>
        <dbReference type="Pfam" id="PF07453"/>
    </source>
</evidence>
<feature type="domain" description="Nuclease-associated modular DNA-binding 1" evidence="1">
    <location>
        <begin position="143"/>
        <end position="162"/>
    </location>
</feature>
<accession>A0A0R1X015</accession>
<organism evidence="2 3">
    <name type="scientific">Ligilactobacillus hayakitensis DSM 18933 = JCM 14209</name>
    <dbReference type="NCBI Taxonomy" id="1423755"/>
    <lineage>
        <taxon>Bacteria</taxon>
        <taxon>Bacillati</taxon>
        <taxon>Bacillota</taxon>
        <taxon>Bacilli</taxon>
        <taxon>Lactobacillales</taxon>
        <taxon>Lactobacillaceae</taxon>
        <taxon>Ligilactobacillus</taxon>
    </lineage>
</organism>
<gene>
    <name evidence="2" type="ORF">FC40_GL000210</name>
</gene>
<dbReference type="Proteomes" id="UP000051054">
    <property type="component" value="Unassembled WGS sequence"/>
</dbReference>